<evidence type="ECO:0000313" key="1">
    <source>
        <dbReference type="EMBL" id="KAH0914337.1"/>
    </source>
</evidence>
<gene>
    <name evidence="1" type="ORF">HID58_028783</name>
</gene>
<reference evidence="1 2" key="1">
    <citation type="submission" date="2021-05" db="EMBL/GenBank/DDBJ databases">
        <title>Genome Assembly of Synthetic Allotetraploid Brassica napus Reveals Homoeologous Exchanges between Subgenomes.</title>
        <authorList>
            <person name="Davis J.T."/>
        </authorList>
    </citation>
    <scope>NUCLEOTIDE SEQUENCE [LARGE SCALE GENOMIC DNA]</scope>
    <source>
        <strain evidence="2">cv. Da-Ae</strain>
        <tissue evidence="1">Seedling</tissue>
    </source>
</reference>
<comment type="caution">
    <text evidence="1">The sequence shown here is derived from an EMBL/GenBank/DDBJ whole genome shotgun (WGS) entry which is preliminary data.</text>
</comment>
<name>A0ABQ8CB80_BRANA</name>
<organism evidence="1 2">
    <name type="scientific">Brassica napus</name>
    <name type="common">Rape</name>
    <dbReference type="NCBI Taxonomy" id="3708"/>
    <lineage>
        <taxon>Eukaryota</taxon>
        <taxon>Viridiplantae</taxon>
        <taxon>Streptophyta</taxon>
        <taxon>Embryophyta</taxon>
        <taxon>Tracheophyta</taxon>
        <taxon>Spermatophyta</taxon>
        <taxon>Magnoliopsida</taxon>
        <taxon>eudicotyledons</taxon>
        <taxon>Gunneridae</taxon>
        <taxon>Pentapetalae</taxon>
        <taxon>rosids</taxon>
        <taxon>malvids</taxon>
        <taxon>Brassicales</taxon>
        <taxon>Brassicaceae</taxon>
        <taxon>Brassiceae</taxon>
        <taxon>Brassica</taxon>
    </lineage>
</organism>
<dbReference type="Proteomes" id="UP000824890">
    <property type="component" value="Unassembled WGS sequence"/>
</dbReference>
<dbReference type="EMBL" id="JAGKQM010000008">
    <property type="protein sequence ID" value="KAH0914337.1"/>
    <property type="molecule type" value="Genomic_DNA"/>
</dbReference>
<accession>A0ABQ8CB80</accession>
<keyword evidence="2" id="KW-1185">Reference proteome</keyword>
<proteinExistence type="predicted"/>
<sequence>MCRCQNLVLQDPSPVNVAAAAAASDRWNKLASIEEKFFRQKSCIRWLRAGDHNTGFFHRAVQTRSSRNTISFLVTEAGTTLTKLTDIKREAVLHFQRFLQTQDQETVDDPGPRN</sequence>
<protein>
    <submittedName>
        <fullName evidence="1">Uncharacterized protein</fullName>
    </submittedName>
</protein>
<evidence type="ECO:0000313" key="2">
    <source>
        <dbReference type="Proteomes" id="UP000824890"/>
    </source>
</evidence>